<sequence length="82" mass="8439">MEGNTFNSSAAGHLSVASPIASANTPSASRLRKSQVVRGNRRGTGPVDFEALSAAKEASNSSGTPVDPEQSDLSTKFANVTF</sequence>
<dbReference type="WBParaSite" id="ES5_v2.g9356.t1">
    <property type="protein sequence ID" value="ES5_v2.g9356.t1"/>
    <property type="gene ID" value="ES5_v2.g9356"/>
</dbReference>
<reference evidence="2" key="1">
    <citation type="submission" date="2022-11" db="UniProtKB">
        <authorList>
            <consortium name="WormBaseParasite"/>
        </authorList>
    </citation>
    <scope>IDENTIFICATION</scope>
</reference>
<name>A0AC34GX19_9BILA</name>
<evidence type="ECO:0000313" key="1">
    <source>
        <dbReference type="Proteomes" id="UP000887579"/>
    </source>
</evidence>
<organism evidence="1 2">
    <name type="scientific">Panagrolaimus sp. ES5</name>
    <dbReference type="NCBI Taxonomy" id="591445"/>
    <lineage>
        <taxon>Eukaryota</taxon>
        <taxon>Metazoa</taxon>
        <taxon>Ecdysozoa</taxon>
        <taxon>Nematoda</taxon>
        <taxon>Chromadorea</taxon>
        <taxon>Rhabditida</taxon>
        <taxon>Tylenchina</taxon>
        <taxon>Panagrolaimomorpha</taxon>
        <taxon>Panagrolaimoidea</taxon>
        <taxon>Panagrolaimidae</taxon>
        <taxon>Panagrolaimus</taxon>
    </lineage>
</organism>
<dbReference type="Proteomes" id="UP000887579">
    <property type="component" value="Unplaced"/>
</dbReference>
<protein>
    <submittedName>
        <fullName evidence="2">Uncharacterized protein</fullName>
    </submittedName>
</protein>
<accession>A0AC34GX19</accession>
<proteinExistence type="predicted"/>
<evidence type="ECO:0000313" key="2">
    <source>
        <dbReference type="WBParaSite" id="ES5_v2.g9356.t1"/>
    </source>
</evidence>